<evidence type="ECO:0000256" key="3">
    <source>
        <dbReference type="ARBA" id="ARBA00022989"/>
    </source>
</evidence>
<name>A0A139XTH4_TOXGO</name>
<dbReference type="AlphaFoldDB" id="A0A139XTH4"/>
<organism evidence="7 8">
    <name type="scientific">Toxoplasma gondii ARI</name>
    <dbReference type="NCBI Taxonomy" id="1074872"/>
    <lineage>
        <taxon>Eukaryota</taxon>
        <taxon>Sar</taxon>
        <taxon>Alveolata</taxon>
        <taxon>Apicomplexa</taxon>
        <taxon>Conoidasida</taxon>
        <taxon>Coccidia</taxon>
        <taxon>Eucoccidiorida</taxon>
        <taxon>Eimeriorina</taxon>
        <taxon>Sarcocystidae</taxon>
        <taxon>Toxoplasma</taxon>
    </lineage>
</organism>
<evidence type="ECO:0000313" key="7">
    <source>
        <dbReference type="EMBL" id="KYF42089.1"/>
    </source>
</evidence>
<dbReference type="PANTHER" id="PTHR46140">
    <property type="entry name" value="VACUOLAR TRANSPORTER CHAPERONE 1-RELATED"/>
    <property type="match status" value="1"/>
</dbReference>
<feature type="region of interest" description="Disordered" evidence="5">
    <location>
        <begin position="218"/>
        <end position="308"/>
    </location>
</feature>
<dbReference type="InterPro" id="IPR042267">
    <property type="entry name" value="VTC_sf"/>
</dbReference>
<comment type="caution">
    <text evidence="7">The sequence shown here is derived from an EMBL/GenBank/DDBJ whole genome shotgun (WGS) entry which is preliminary data.</text>
</comment>
<keyword evidence="4" id="KW-0472">Membrane</keyword>
<feature type="domain" description="VTC" evidence="6">
    <location>
        <begin position="111"/>
        <end position="223"/>
    </location>
</feature>
<gene>
    <name evidence="7" type="ORF">TGARI_366740</name>
</gene>
<dbReference type="InterPro" id="IPR051572">
    <property type="entry name" value="VTC_Complex_Subunit"/>
</dbReference>
<evidence type="ECO:0000256" key="1">
    <source>
        <dbReference type="ARBA" id="ARBA00004127"/>
    </source>
</evidence>
<evidence type="ECO:0000256" key="4">
    <source>
        <dbReference type="ARBA" id="ARBA00023136"/>
    </source>
</evidence>
<comment type="subcellular location">
    <subcellularLocation>
        <location evidence="1">Endomembrane system</location>
        <topology evidence="1">Multi-pass membrane protein</topology>
    </subcellularLocation>
</comment>
<keyword evidence="2" id="KW-0812">Transmembrane</keyword>
<feature type="compositionally biased region" description="Basic and acidic residues" evidence="5">
    <location>
        <begin position="256"/>
        <end position="276"/>
    </location>
</feature>
<sequence length="356" mass="41219">MEKKQQFFSSRGKAASSTETFVQPRGHRQPTPSFRVRLTVVSVRVRSRSSVRGLQRRRNLLVCVSGHFAQAAALLRQQNLQKSEGGADEEAEEAELAGNSATSAASLKRKIGATQPITSVYVDSNTGYCFENRILRMEGAELIRFRWYGVNDNEGDKPVFVERKTHHESWTGLSSTKERFTLDQKFVKSYLLGRLPAAEALGIQFRERWWRDKKKEEEAKEREEREREGEAEAKEKTERNGRQEDGEACQDSEEGERERERAMEPREEATSREGCRENVGVGAEDERCRARKETTTEQRRQWEREEEEAETKYFQDAKTQKSLQLACEIQNTLLRHSLLPMVRAQIQEQREREADR</sequence>
<proteinExistence type="predicted"/>
<evidence type="ECO:0000259" key="6">
    <source>
        <dbReference type="Pfam" id="PF09359"/>
    </source>
</evidence>
<protein>
    <submittedName>
        <fullName evidence="7">VTC domain protein</fullName>
    </submittedName>
</protein>
<dbReference type="VEuPathDB" id="ToxoDB:TGARI_366740"/>
<dbReference type="Proteomes" id="UP000074247">
    <property type="component" value="Unassembled WGS sequence"/>
</dbReference>
<dbReference type="GO" id="GO:0006799">
    <property type="term" value="P:polyphosphate biosynthetic process"/>
    <property type="evidence" value="ECO:0007669"/>
    <property type="project" value="UniProtKB-ARBA"/>
</dbReference>
<dbReference type="EMBL" id="AGQS02005053">
    <property type="protein sequence ID" value="KYF42089.1"/>
    <property type="molecule type" value="Genomic_DNA"/>
</dbReference>
<feature type="compositionally biased region" description="Basic and acidic residues" evidence="5">
    <location>
        <begin position="284"/>
        <end position="303"/>
    </location>
</feature>
<feature type="region of interest" description="Disordered" evidence="5">
    <location>
        <begin position="1"/>
        <end position="30"/>
    </location>
</feature>
<feature type="compositionally biased region" description="Acidic residues" evidence="5">
    <location>
        <begin position="246"/>
        <end position="255"/>
    </location>
</feature>
<evidence type="ECO:0000313" key="8">
    <source>
        <dbReference type="Proteomes" id="UP000074247"/>
    </source>
</evidence>
<accession>A0A139XTH4</accession>
<feature type="compositionally biased region" description="Basic and acidic residues" evidence="5">
    <location>
        <begin position="218"/>
        <end position="245"/>
    </location>
</feature>
<dbReference type="Pfam" id="PF09359">
    <property type="entry name" value="VTC"/>
    <property type="match status" value="1"/>
</dbReference>
<keyword evidence="3" id="KW-1133">Transmembrane helix</keyword>
<dbReference type="GO" id="GO:0012505">
    <property type="term" value="C:endomembrane system"/>
    <property type="evidence" value="ECO:0007669"/>
    <property type="project" value="UniProtKB-SubCell"/>
</dbReference>
<reference evidence="7 8" key="1">
    <citation type="journal article" date="2016" name="Nat. Commun.">
        <title>Local admixture of amplified and diversified secreted pathogenesis determinants shapes mosaic Toxoplasma gondii genomes.</title>
        <authorList>
            <person name="Lorenzi H."/>
            <person name="Khan A."/>
            <person name="Behnke M.S."/>
            <person name="Namasivayam S."/>
            <person name="Swapna L.S."/>
            <person name="Hadjithomas M."/>
            <person name="Karamycheva S."/>
            <person name="Pinney D."/>
            <person name="Brunk B.P."/>
            <person name="Ajioka J.W."/>
            <person name="Ajzenberg D."/>
            <person name="Boothroyd J.C."/>
            <person name="Boyle J.P."/>
            <person name="Darde M.L."/>
            <person name="Diaz-Miranda M.A."/>
            <person name="Dubey J.P."/>
            <person name="Fritz H.M."/>
            <person name="Gennari S.M."/>
            <person name="Gregory B.D."/>
            <person name="Kim K."/>
            <person name="Saeij J.P."/>
            <person name="Su C."/>
            <person name="White M.W."/>
            <person name="Zhu X.Q."/>
            <person name="Howe D.K."/>
            <person name="Rosenthal B.M."/>
            <person name="Grigg M.E."/>
            <person name="Parkinson J."/>
            <person name="Liu L."/>
            <person name="Kissinger J.C."/>
            <person name="Roos D.S."/>
            <person name="Sibley L.D."/>
        </authorList>
    </citation>
    <scope>NUCLEOTIDE SEQUENCE [LARGE SCALE GENOMIC DNA]</scope>
    <source>
        <strain evidence="7 8">ARI</strain>
    </source>
</reference>
<dbReference type="InterPro" id="IPR018966">
    <property type="entry name" value="VTC_domain"/>
</dbReference>
<dbReference type="PANTHER" id="PTHR46140:SF1">
    <property type="entry name" value="VACUOLAR TRANSPORTER CHAPERONE COMPLEX SUBUNIT 4-RELATED"/>
    <property type="match status" value="1"/>
</dbReference>
<evidence type="ECO:0000256" key="5">
    <source>
        <dbReference type="SAM" id="MobiDB-lite"/>
    </source>
</evidence>
<dbReference type="Gene3D" id="3.20.100.30">
    <property type="entry name" value="VTC, catalytic tunnel domain"/>
    <property type="match status" value="1"/>
</dbReference>
<evidence type="ECO:0000256" key="2">
    <source>
        <dbReference type="ARBA" id="ARBA00022692"/>
    </source>
</evidence>